<gene>
    <name evidence="1" type="ORF">AVEN_220170_1</name>
</gene>
<protein>
    <submittedName>
        <fullName evidence="1">Uncharacterized protein</fullName>
    </submittedName>
</protein>
<name>A0A4Y2V062_ARAVE</name>
<dbReference type="Proteomes" id="UP000499080">
    <property type="component" value="Unassembled WGS sequence"/>
</dbReference>
<accession>A0A4Y2V062</accession>
<dbReference type="AlphaFoldDB" id="A0A4Y2V062"/>
<reference evidence="1 2" key="1">
    <citation type="journal article" date="2019" name="Sci. Rep.">
        <title>Orb-weaving spider Araneus ventricosus genome elucidates the spidroin gene catalogue.</title>
        <authorList>
            <person name="Kono N."/>
            <person name="Nakamura H."/>
            <person name="Ohtoshi R."/>
            <person name="Moran D.A.P."/>
            <person name="Shinohara A."/>
            <person name="Yoshida Y."/>
            <person name="Fujiwara M."/>
            <person name="Mori M."/>
            <person name="Tomita M."/>
            <person name="Arakawa K."/>
        </authorList>
    </citation>
    <scope>NUCLEOTIDE SEQUENCE [LARGE SCALE GENOMIC DNA]</scope>
</reference>
<evidence type="ECO:0000313" key="2">
    <source>
        <dbReference type="Proteomes" id="UP000499080"/>
    </source>
</evidence>
<dbReference type="EMBL" id="BGPR01042183">
    <property type="protein sequence ID" value="GBO18583.1"/>
    <property type="molecule type" value="Genomic_DNA"/>
</dbReference>
<comment type="caution">
    <text evidence="1">The sequence shown here is derived from an EMBL/GenBank/DDBJ whole genome shotgun (WGS) entry which is preliminary data.</text>
</comment>
<keyword evidence="2" id="KW-1185">Reference proteome</keyword>
<sequence>MTMGVDGMTMDEFRCWLQEEHYVRLQQKSLKEIKSYVVGQLCPADVVWKFGEEVLLRCHPRYLTMLQNDVVCPKIALELLQNKTLM</sequence>
<evidence type="ECO:0000313" key="1">
    <source>
        <dbReference type="EMBL" id="GBO18583.1"/>
    </source>
</evidence>
<proteinExistence type="predicted"/>
<organism evidence="1 2">
    <name type="scientific">Araneus ventricosus</name>
    <name type="common">Orbweaver spider</name>
    <name type="synonym">Epeira ventricosa</name>
    <dbReference type="NCBI Taxonomy" id="182803"/>
    <lineage>
        <taxon>Eukaryota</taxon>
        <taxon>Metazoa</taxon>
        <taxon>Ecdysozoa</taxon>
        <taxon>Arthropoda</taxon>
        <taxon>Chelicerata</taxon>
        <taxon>Arachnida</taxon>
        <taxon>Araneae</taxon>
        <taxon>Araneomorphae</taxon>
        <taxon>Entelegynae</taxon>
        <taxon>Araneoidea</taxon>
        <taxon>Araneidae</taxon>
        <taxon>Araneus</taxon>
    </lineage>
</organism>